<dbReference type="GeneID" id="77810176"/>
<accession>A0ABY7CI99</accession>
<name>A0ABY7CI99_9BASI</name>
<reference evidence="2" key="1">
    <citation type="submission" date="2022-10" db="EMBL/GenBank/DDBJ databases">
        <title>Puccinia triticina Genome sequencing and assembly.</title>
        <authorList>
            <person name="Li C."/>
        </authorList>
    </citation>
    <scope>NUCLEOTIDE SEQUENCE</scope>
    <source>
        <strain evidence="2">Pt15</strain>
    </source>
</reference>
<dbReference type="RefSeq" id="XP_053020493.1">
    <property type="nucleotide sequence ID" value="XM_053169281.1"/>
</dbReference>
<keyword evidence="3" id="KW-1185">Reference proteome</keyword>
<gene>
    <name evidence="2" type="ORF">PtA15_5A511</name>
</gene>
<proteinExistence type="predicted"/>
<feature type="compositionally biased region" description="Basic and acidic residues" evidence="1">
    <location>
        <begin position="23"/>
        <end position="34"/>
    </location>
</feature>
<feature type="region of interest" description="Disordered" evidence="1">
    <location>
        <begin position="1"/>
        <end position="51"/>
    </location>
</feature>
<evidence type="ECO:0000256" key="1">
    <source>
        <dbReference type="SAM" id="MobiDB-lite"/>
    </source>
</evidence>
<dbReference type="Proteomes" id="UP001164743">
    <property type="component" value="Chromosome 5A"/>
</dbReference>
<sequence>MPLRKKTNKQSAMPIASLTSSTLRDRNEKEERPPTKGLTKPGLRNPGLQNP</sequence>
<evidence type="ECO:0000313" key="2">
    <source>
        <dbReference type="EMBL" id="WAQ84938.1"/>
    </source>
</evidence>
<dbReference type="EMBL" id="CP110425">
    <property type="protein sequence ID" value="WAQ84938.1"/>
    <property type="molecule type" value="Genomic_DNA"/>
</dbReference>
<protein>
    <submittedName>
        <fullName evidence="2">Uncharacterized protein</fullName>
    </submittedName>
</protein>
<organism evidence="2 3">
    <name type="scientific">Puccinia triticina</name>
    <dbReference type="NCBI Taxonomy" id="208348"/>
    <lineage>
        <taxon>Eukaryota</taxon>
        <taxon>Fungi</taxon>
        <taxon>Dikarya</taxon>
        <taxon>Basidiomycota</taxon>
        <taxon>Pucciniomycotina</taxon>
        <taxon>Pucciniomycetes</taxon>
        <taxon>Pucciniales</taxon>
        <taxon>Pucciniaceae</taxon>
        <taxon>Puccinia</taxon>
    </lineage>
</organism>
<evidence type="ECO:0000313" key="3">
    <source>
        <dbReference type="Proteomes" id="UP001164743"/>
    </source>
</evidence>